<dbReference type="GO" id="GO:0005886">
    <property type="term" value="C:plasma membrane"/>
    <property type="evidence" value="ECO:0007669"/>
    <property type="project" value="UniProtKB-SubCell"/>
</dbReference>
<keyword evidence="6" id="KW-0677">Repeat</keyword>
<evidence type="ECO:0000256" key="10">
    <source>
        <dbReference type="ARBA" id="ARBA00023157"/>
    </source>
</evidence>
<keyword evidence="3 12" id="KW-0245">EGF-like domain</keyword>
<protein>
    <recommendedName>
        <fullName evidence="13">EGF-like domain-containing protein</fullName>
    </recommendedName>
</protein>
<dbReference type="FunFam" id="2.10.25.10:FF:000391">
    <property type="entry name" value="Weary, isoform C"/>
    <property type="match status" value="1"/>
</dbReference>
<feature type="domain" description="EGF-like" evidence="13">
    <location>
        <begin position="46"/>
        <end position="89"/>
    </location>
</feature>
<dbReference type="Gene3D" id="2.10.25.10">
    <property type="entry name" value="Laminin"/>
    <property type="match status" value="3"/>
</dbReference>
<dbReference type="InterPro" id="IPR000742">
    <property type="entry name" value="EGF"/>
</dbReference>
<dbReference type="CDD" id="cd00054">
    <property type="entry name" value="EGF_CA"/>
    <property type="match status" value="2"/>
</dbReference>
<dbReference type="GO" id="GO:0007219">
    <property type="term" value="P:Notch signaling pathway"/>
    <property type="evidence" value="ECO:0007669"/>
    <property type="project" value="TreeGrafter"/>
</dbReference>
<dbReference type="EMBL" id="AJVK01030881">
    <property type="status" value="NOT_ANNOTATED_CDS"/>
    <property type="molecule type" value="Genomic_DNA"/>
</dbReference>
<dbReference type="FunFam" id="2.10.25.10:FF:000472">
    <property type="entry name" value="Uncharacterized protein, isoform A"/>
    <property type="match status" value="1"/>
</dbReference>
<evidence type="ECO:0000256" key="9">
    <source>
        <dbReference type="ARBA" id="ARBA00023136"/>
    </source>
</evidence>
<keyword evidence="5" id="KW-0732">Signal</keyword>
<keyword evidence="15" id="KW-1185">Reference proteome</keyword>
<keyword evidence="9" id="KW-0472">Membrane</keyword>
<evidence type="ECO:0000256" key="11">
    <source>
        <dbReference type="ARBA" id="ARBA00023180"/>
    </source>
</evidence>
<reference evidence="14" key="1">
    <citation type="submission" date="2022-08" db="UniProtKB">
        <authorList>
            <consortium name="EnsemblMetazoa"/>
        </authorList>
    </citation>
    <scope>IDENTIFICATION</scope>
    <source>
        <strain evidence="14">Israel</strain>
    </source>
</reference>
<dbReference type="GO" id="GO:0005509">
    <property type="term" value="F:calcium ion binding"/>
    <property type="evidence" value="ECO:0007669"/>
    <property type="project" value="InterPro"/>
</dbReference>
<dbReference type="PANTHER" id="PTHR45836">
    <property type="entry name" value="SLIT HOMOLOG"/>
    <property type="match status" value="1"/>
</dbReference>
<dbReference type="GO" id="GO:0009986">
    <property type="term" value="C:cell surface"/>
    <property type="evidence" value="ECO:0007669"/>
    <property type="project" value="TreeGrafter"/>
</dbReference>
<dbReference type="SMART" id="SM00179">
    <property type="entry name" value="EGF_CA"/>
    <property type="match status" value="3"/>
</dbReference>
<keyword evidence="10 12" id="KW-1015">Disulfide bond</keyword>
<dbReference type="PROSITE" id="PS01187">
    <property type="entry name" value="EGF_CA"/>
    <property type="match status" value="1"/>
</dbReference>
<dbReference type="InterPro" id="IPR000152">
    <property type="entry name" value="EGF-type_Asp/Asn_hydroxyl_site"/>
</dbReference>
<dbReference type="InterPro" id="IPR051355">
    <property type="entry name" value="Notch/Slit_guidance"/>
</dbReference>
<dbReference type="VEuPathDB" id="VectorBase:PPAI005503"/>
<dbReference type="VEuPathDB" id="VectorBase:PPAPM1_007304"/>
<name>A0A1B0DCG4_PHLPP</name>
<dbReference type="GO" id="GO:0007411">
    <property type="term" value="P:axon guidance"/>
    <property type="evidence" value="ECO:0007669"/>
    <property type="project" value="TreeGrafter"/>
</dbReference>
<comment type="subcellular location">
    <subcellularLocation>
        <location evidence="1">Cell membrane</location>
        <topology evidence="1">Single-pass type I membrane protein</topology>
    </subcellularLocation>
</comment>
<feature type="domain" description="EGF-like" evidence="13">
    <location>
        <begin position="8"/>
        <end position="44"/>
    </location>
</feature>
<dbReference type="PROSITE" id="PS00010">
    <property type="entry name" value="ASX_HYDROXYL"/>
    <property type="match status" value="2"/>
</dbReference>
<evidence type="ECO:0000313" key="15">
    <source>
        <dbReference type="Proteomes" id="UP000092462"/>
    </source>
</evidence>
<evidence type="ECO:0000256" key="7">
    <source>
        <dbReference type="ARBA" id="ARBA00022837"/>
    </source>
</evidence>
<comment type="caution">
    <text evidence="12">Lacks conserved residue(s) required for the propagation of feature annotation.</text>
</comment>
<evidence type="ECO:0000256" key="2">
    <source>
        <dbReference type="ARBA" id="ARBA00022475"/>
    </source>
</evidence>
<feature type="domain" description="EGF-like" evidence="13">
    <location>
        <begin position="91"/>
        <end position="119"/>
    </location>
</feature>
<dbReference type="AlphaFoldDB" id="A0A1B0DCG4"/>
<keyword evidence="4" id="KW-0812">Transmembrane</keyword>
<dbReference type="PANTHER" id="PTHR45836:SF23">
    <property type="entry name" value="NEUROGENIC LOCUS NOTCH HOMOLOG PROTEIN 1"/>
    <property type="match status" value="1"/>
</dbReference>
<evidence type="ECO:0000313" key="14">
    <source>
        <dbReference type="EnsemblMetazoa" id="PPAI005503-PA"/>
    </source>
</evidence>
<evidence type="ECO:0000256" key="4">
    <source>
        <dbReference type="ARBA" id="ARBA00022692"/>
    </source>
</evidence>
<dbReference type="EnsemblMetazoa" id="PPAI005503-RA">
    <property type="protein sequence ID" value="PPAI005503-PA"/>
    <property type="gene ID" value="PPAI005503"/>
</dbReference>
<keyword evidence="8" id="KW-1133">Transmembrane helix</keyword>
<dbReference type="SMART" id="SM00181">
    <property type="entry name" value="EGF"/>
    <property type="match status" value="3"/>
</dbReference>
<evidence type="ECO:0000256" key="1">
    <source>
        <dbReference type="ARBA" id="ARBA00004251"/>
    </source>
</evidence>
<dbReference type="Pfam" id="PF00008">
    <property type="entry name" value="EGF"/>
    <property type="match status" value="3"/>
</dbReference>
<dbReference type="PROSITE" id="PS50026">
    <property type="entry name" value="EGF_3"/>
    <property type="match status" value="3"/>
</dbReference>
<keyword evidence="2" id="KW-1003">Cell membrane</keyword>
<dbReference type="PROSITE" id="PS00022">
    <property type="entry name" value="EGF_1"/>
    <property type="match status" value="2"/>
</dbReference>
<evidence type="ECO:0000256" key="12">
    <source>
        <dbReference type="PROSITE-ProRule" id="PRU00076"/>
    </source>
</evidence>
<evidence type="ECO:0000256" key="3">
    <source>
        <dbReference type="ARBA" id="ARBA00022536"/>
    </source>
</evidence>
<accession>A0A1B0DCG4</accession>
<evidence type="ECO:0000256" key="8">
    <source>
        <dbReference type="ARBA" id="ARBA00022989"/>
    </source>
</evidence>
<dbReference type="InterPro" id="IPR018097">
    <property type="entry name" value="EGF_Ca-bd_CS"/>
</dbReference>
<evidence type="ECO:0000256" key="5">
    <source>
        <dbReference type="ARBA" id="ARBA00022729"/>
    </source>
</evidence>
<dbReference type="SUPFAM" id="SSF57196">
    <property type="entry name" value="EGF/Laminin"/>
    <property type="match status" value="3"/>
</dbReference>
<evidence type="ECO:0000256" key="6">
    <source>
        <dbReference type="ARBA" id="ARBA00022737"/>
    </source>
</evidence>
<proteinExistence type="predicted"/>
<feature type="disulfide bond" evidence="12">
    <location>
        <begin position="79"/>
        <end position="88"/>
    </location>
</feature>
<sequence>MWVNCEENLDECLSNPCQNGGVCNDRDNGYTCTCLPGFLGGHCEIDVAVCESADGNATERCENGGECLEGPGLSFSCQCSPGWEGVRCQQDIDECASAPCQNGGVCVDKLAGYACACIT</sequence>
<keyword evidence="11" id="KW-0325">Glycoprotein</keyword>
<feature type="disulfide bond" evidence="12">
    <location>
        <begin position="34"/>
        <end position="43"/>
    </location>
</feature>
<evidence type="ECO:0000259" key="13">
    <source>
        <dbReference type="PROSITE" id="PS50026"/>
    </source>
</evidence>
<dbReference type="Proteomes" id="UP000092462">
    <property type="component" value="Unassembled WGS sequence"/>
</dbReference>
<dbReference type="InterPro" id="IPR001881">
    <property type="entry name" value="EGF-like_Ca-bd_dom"/>
</dbReference>
<dbReference type="PROSITE" id="PS01186">
    <property type="entry name" value="EGF_2"/>
    <property type="match status" value="2"/>
</dbReference>
<dbReference type="GO" id="GO:0043235">
    <property type="term" value="C:receptor complex"/>
    <property type="evidence" value="ECO:0007669"/>
    <property type="project" value="TreeGrafter"/>
</dbReference>
<keyword evidence="7" id="KW-0106">Calcium</keyword>
<organism evidence="14 15">
    <name type="scientific">Phlebotomus papatasi</name>
    <name type="common">Sandfly</name>
    <dbReference type="NCBI Taxonomy" id="29031"/>
    <lineage>
        <taxon>Eukaryota</taxon>
        <taxon>Metazoa</taxon>
        <taxon>Ecdysozoa</taxon>
        <taxon>Arthropoda</taxon>
        <taxon>Hexapoda</taxon>
        <taxon>Insecta</taxon>
        <taxon>Pterygota</taxon>
        <taxon>Neoptera</taxon>
        <taxon>Endopterygota</taxon>
        <taxon>Diptera</taxon>
        <taxon>Nematocera</taxon>
        <taxon>Psychodoidea</taxon>
        <taxon>Psychodidae</taxon>
        <taxon>Phlebotomus</taxon>
        <taxon>Phlebotomus</taxon>
    </lineage>
</organism>
<dbReference type="PRINTS" id="PR00010">
    <property type="entry name" value="EGFBLOOD"/>
</dbReference>